<gene>
    <name evidence="10" type="ORF">DWX04_17785</name>
</gene>
<comment type="subcellular location">
    <subcellularLocation>
        <location evidence="1 7">Cell outer membrane</location>
        <topology evidence="1 7">Multi-pass membrane protein</topology>
    </subcellularLocation>
</comment>
<dbReference type="Gene3D" id="2.60.40.1120">
    <property type="entry name" value="Carboxypeptidase-like, regulatory domain"/>
    <property type="match status" value="1"/>
</dbReference>
<keyword evidence="3 7" id="KW-1134">Transmembrane beta strand</keyword>
<evidence type="ECO:0000256" key="3">
    <source>
        <dbReference type="ARBA" id="ARBA00022452"/>
    </source>
</evidence>
<comment type="caution">
    <text evidence="10">The sequence shown here is derived from an EMBL/GenBank/DDBJ whole genome shotgun (WGS) entry which is preliminary data.</text>
</comment>
<keyword evidence="2 7" id="KW-0813">Transport</keyword>
<evidence type="ECO:0000256" key="4">
    <source>
        <dbReference type="ARBA" id="ARBA00022692"/>
    </source>
</evidence>
<comment type="similarity">
    <text evidence="7">Belongs to the TonB-dependent receptor family.</text>
</comment>
<dbReference type="InterPro" id="IPR023997">
    <property type="entry name" value="TonB-dep_OMP_SusC/RagA_CS"/>
</dbReference>
<keyword evidence="8" id="KW-0732">Signal</keyword>
<dbReference type="AlphaFoldDB" id="A0A412QCT3"/>
<reference evidence="10 11" key="1">
    <citation type="submission" date="2018-08" db="EMBL/GenBank/DDBJ databases">
        <title>A genome reference for cultivated species of the human gut microbiota.</title>
        <authorList>
            <person name="Zou Y."/>
            <person name="Xue W."/>
            <person name="Luo G."/>
        </authorList>
    </citation>
    <scope>NUCLEOTIDE SEQUENCE [LARGE SCALE GENOMIC DNA]</scope>
    <source>
        <strain evidence="10 11">AF18-14</strain>
    </source>
</reference>
<dbReference type="InterPro" id="IPR039426">
    <property type="entry name" value="TonB-dep_rcpt-like"/>
</dbReference>
<dbReference type="NCBIfam" id="TIGR04057">
    <property type="entry name" value="SusC_RagA_signa"/>
    <property type="match status" value="1"/>
</dbReference>
<dbReference type="NCBIfam" id="TIGR04056">
    <property type="entry name" value="OMP_RagA_SusC"/>
    <property type="match status" value="1"/>
</dbReference>
<feature type="domain" description="TonB-dependent receptor plug" evidence="9">
    <location>
        <begin position="134"/>
        <end position="261"/>
    </location>
</feature>
<evidence type="ECO:0000256" key="8">
    <source>
        <dbReference type="SAM" id="SignalP"/>
    </source>
</evidence>
<keyword evidence="6 7" id="KW-0998">Cell outer membrane</keyword>
<evidence type="ECO:0000313" key="10">
    <source>
        <dbReference type="EMBL" id="RGT88764.1"/>
    </source>
</evidence>
<dbReference type="Proteomes" id="UP000283833">
    <property type="component" value="Unassembled WGS sequence"/>
</dbReference>
<dbReference type="InterPro" id="IPR036942">
    <property type="entry name" value="Beta-barrel_TonB_sf"/>
</dbReference>
<keyword evidence="5 7" id="KW-0472">Membrane</keyword>
<dbReference type="InterPro" id="IPR037066">
    <property type="entry name" value="Plug_dom_sf"/>
</dbReference>
<proteinExistence type="inferred from homology"/>
<sequence length="1141" mass="124853">MLKRLKSVSMLLFLMGASTGAAYAVANPGVTDVKITQQTGTCTGIVKDATGEGVIGASVVVKGTTNGTITGLDGDFSLSNVKEGDIIVISFVGYATQEIKWTGKPLDVLLKDDTQLLGEVVVTALGMKREEKALGYAVTEVKGDALRAANTISPVAALQGKVAGVEIKQSDGGIFGATKIQIRGASTLGGNNQPIYVVDGVILSNDISSVSPSEYSDEANTKANDYGNELKNLNPDDFETVSVLKGAAATALYGSRGLNGAVVITTKSGKGAKGFGISVSQTLGIDHAFKTPDIQTEFGPGIFAGWNDLDGNGTIWDPYQVKVSNGEKTYIGNSSYGYGPRYDGSQIRNYDGTWTTYSPHKNNMLDMYQLGFNTNTNVTVRGSGEKASFYASASYKKANSTTPNNTFERYSFLLKGTYQISDRVDIAGSMNFVNSKPRNAARNVGEYFVNPNIGMLGSHLDTKYFRDKYLGDHGGVASTSYGDQYGSLPSSYKNYWFAIDNYDSYRKETVIRPTLEVNVEIFNWLRFKADANMNYYYNRSEEKELGRGYANDGGYYGMAQKTKEEFTVGGTFTGNKQFGDFSLGGFTRFEYYNKSQSEWSVGTKGGMVVPGQWFVKNSKQTPSYSGEMKGTKRMMSAIFALNTSWKNQLYLDVTGRNDWSSALVYSNATGTHSYFYPSVSGSWLVSETFKEKMPSWISLAKLRASWAQVGNDTDPYYINQTYNFGTLENPQGGSNVYTNELLDQIKSANLKPERKNSWEVGLDFRVLNDRLALDVTYYKENTKNQIMSVGIPSVSGASSQLINAGNIENKGVEIALNTIPFKNKDWQWDLNFTYTKNKSKIVELSDMLSSPYYTLMGSVNGGDYHVGSVAKVGGAYGLLMSDAVPAVNDKGEKLLTWDDSWRAASETPSGIVQEVGTLTPDFLGSISTTLTWKNLSLHIATDMRFGGMTASYANLYGTQGGWLESSLKGREGHGGLSWTSQYAESNGITYHDGVIPQGVFKEGTIATFVDGTKNDVSGMSYAQLIKEGKLEPTHAGAYNINHSAWNSPWGSTIDDVWFHEVNYISLREISLSYRFAKEIAHKVGAQGLSVMLSARNLGYLYNSLPNNINPESGRGNDSREFRIRGFEPYTANYMMTINVDF</sequence>
<dbReference type="Gene3D" id="2.170.130.10">
    <property type="entry name" value="TonB-dependent receptor, plug domain"/>
    <property type="match status" value="1"/>
</dbReference>
<dbReference type="InterPro" id="IPR008969">
    <property type="entry name" value="CarboxyPept-like_regulatory"/>
</dbReference>
<feature type="chain" id="PRO_5019247658" evidence="8">
    <location>
        <begin position="27"/>
        <end position="1141"/>
    </location>
</feature>
<dbReference type="RefSeq" id="WP_117853693.1">
    <property type="nucleotide sequence ID" value="NZ_CAXTGH010000010.1"/>
</dbReference>
<feature type="signal peptide" evidence="8">
    <location>
        <begin position="1"/>
        <end position="26"/>
    </location>
</feature>
<evidence type="ECO:0000259" key="9">
    <source>
        <dbReference type="Pfam" id="PF07715"/>
    </source>
</evidence>
<evidence type="ECO:0000256" key="2">
    <source>
        <dbReference type="ARBA" id="ARBA00022448"/>
    </source>
</evidence>
<dbReference type="Gene3D" id="2.40.170.20">
    <property type="entry name" value="TonB-dependent receptor, beta-barrel domain"/>
    <property type="match status" value="1"/>
</dbReference>
<evidence type="ECO:0000256" key="5">
    <source>
        <dbReference type="ARBA" id="ARBA00023136"/>
    </source>
</evidence>
<dbReference type="SUPFAM" id="SSF56935">
    <property type="entry name" value="Porins"/>
    <property type="match status" value="1"/>
</dbReference>
<dbReference type="Pfam" id="PF07715">
    <property type="entry name" value="Plug"/>
    <property type="match status" value="1"/>
</dbReference>
<dbReference type="SUPFAM" id="SSF49464">
    <property type="entry name" value="Carboxypeptidase regulatory domain-like"/>
    <property type="match status" value="1"/>
</dbReference>
<dbReference type="InterPro" id="IPR012910">
    <property type="entry name" value="Plug_dom"/>
</dbReference>
<protein>
    <submittedName>
        <fullName evidence="10">SusC/RagA family TonB-linked outer membrane protein</fullName>
    </submittedName>
</protein>
<dbReference type="InterPro" id="IPR023996">
    <property type="entry name" value="TonB-dep_OMP_SusC/RagA"/>
</dbReference>
<dbReference type="GO" id="GO:0009279">
    <property type="term" value="C:cell outer membrane"/>
    <property type="evidence" value="ECO:0007669"/>
    <property type="project" value="UniProtKB-SubCell"/>
</dbReference>
<dbReference type="PROSITE" id="PS52016">
    <property type="entry name" value="TONB_DEPENDENT_REC_3"/>
    <property type="match status" value="1"/>
</dbReference>
<evidence type="ECO:0000313" key="11">
    <source>
        <dbReference type="Proteomes" id="UP000283833"/>
    </source>
</evidence>
<evidence type="ECO:0000256" key="1">
    <source>
        <dbReference type="ARBA" id="ARBA00004571"/>
    </source>
</evidence>
<dbReference type="Pfam" id="PF13715">
    <property type="entry name" value="CarbopepD_reg_2"/>
    <property type="match status" value="1"/>
</dbReference>
<keyword evidence="4 7" id="KW-0812">Transmembrane</keyword>
<name>A0A412QCT3_PHOVU</name>
<evidence type="ECO:0000256" key="6">
    <source>
        <dbReference type="ARBA" id="ARBA00023237"/>
    </source>
</evidence>
<dbReference type="EMBL" id="QRXI01000028">
    <property type="protein sequence ID" value="RGT88764.1"/>
    <property type="molecule type" value="Genomic_DNA"/>
</dbReference>
<accession>A0A412QCT3</accession>
<organism evidence="10 11">
    <name type="scientific">Phocaeicola vulgatus</name>
    <name type="common">Bacteroides vulgatus</name>
    <dbReference type="NCBI Taxonomy" id="821"/>
    <lineage>
        <taxon>Bacteria</taxon>
        <taxon>Pseudomonadati</taxon>
        <taxon>Bacteroidota</taxon>
        <taxon>Bacteroidia</taxon>
        <taxon>Bacteroidales</taxon>
        <taxon>Bacteroidaceae</taxon>
        <taxon>Phocaeicola</taxon>
    </lineage>
</organism>
<evidence type="ECO:0000256" key="7">
    <source>
        <dbReference type="PROSITE-ProRule" id="PRU01360"/>
    </source>
</evidence>